<sequence length="205" mass="21307">MKIGILLYQGFDEIDAIGPFEVFENAIANGADADVRLYTLESTDQITASHGLRVGVDGVLPEPTADDRPDLLVVPGGGWAAKKPEASAWAEAQKGEVPDAIAAYHAAGVPIAAVCTGGMLLATAGVTDGRRAITHGSAINELEATDAVVVHQRVVDDGDIITAGGVTSGIDLALHLVEREFGESIAAAVATTMEYERRTEPYSPA</sequence>
<dbReference type="Gene3D" id="3.40.50.880">
    <property type="match status" value="1"/>
</dbReference>
<dbReference type="AlphaFoldDB" id="A0AAE3FYT0"/>
<organism evidence="2 3">
    <name type="scientific">Natronocalculus amylovorans</name>
    <dbReference type="NCBI Taxonomy" id="2917812"/>
    <lineage>
        <taxon>Archaea</taxon>
        <taxon>Methanobacteriati</taxon>
        <taxon>Methanobacteriota</taxon>
        <taxon>Stenosarchaea group</taxon>
        <taxon>Halobacteria</taxon>
        <taxon>Halobacteriales</taxon>
        <taxon>Haloferacaceae</taxon>
        <taxon>Natronocalculus</taxon>
    </lineage>
</organism>
<accession>A0AAE3FYT0</accession>
<feature type="domain" description="DJ-1/PfpI" evidence="1">
    <location>
        <begin position="1"/>
        <end position="178"/>
    </location>
</feature>
<dbReference type="InterPro" id="IPR029062">
    <property type="entry name" value="Class_I_gatase-like"/>
</dbReference>
<reference evidence="2" key="2">
    <citation type="submission" date="2022-02" db="EMBL/GenBank/DDBJ databases">
        <authorList>
            <person name="Elcheninov A.G."/>
            <person name="Sorokin D.Y."/>
            <person name="Kublanov I.V."/>
        </authorList>
    </citation>
    <scope>NUCLEOTIDE SEQUENCE</scope>
    <source>
        <strain evidence="2">AArc-St2</strain>
    </source>
</reference>
<dbReference type="EMBL" id="JAKRVX010000006">
    <property type="protein sequence ID" value="MCL9817809.1"/>
    <property type="molecule type" value="Genomic_DNA"/>
</dbReference>
<dbReference type="InterPro" id="IPR002818">
    <property type="entry name" value="DJ-1/PfpI"/>
</dbReference>
<dbReference type="CDD" id="cd03139">
    <property type="entry name" value="GATase1_PfpI_2"/>
    <property type="match status" value="1"/>
</dbReference>
<evidence type="ECO:0000259" key="1">
    <source>
        <dbReference type="Pfam" id="PF01965"/>
    </source>
</evidence>
<reference evidence="2" key="1">
    <citation type="journal article" date="2022" name="Syst. Appl. Microbiol.">
        <title>Natronocalculus amylovorans gen. nov., sp. nov., and Natranaeroarchaeum aerophilus sp. nov., dominant culturable amylolytic natronoarchaea from hypersaline soda lakes in southwestern Siberia.</title>
        <authorList>
            <person name="Sorokin D.Y."/>
            <person name="Elcheninov A.G."/>
            <person name="Khizhniak T.V."/>
            <person name="Koenen M."/>
            <person name="Bale N.J."/>
            <person name="Damste J.S.S."/>
            <person name="Kublanov I.V."/>
        </authorList>
    </citation>
    <scope>NUCLEOTIDE SEQUENCE</scope>
    <source>
        <strain evidence="2">AArc-St2</strain>
    </source>
</reference>
<evidence type="ECO:0000313" key="2">
    <source>
        <dbReference type="EMBL" id="MCL9817809.1"/>
    </source>
</evidence>
<evidence type="ECO:0000313" key="3">
    <source>
        <dbReference type="Proteomes" id="UP001203207"/>
    </source>
</evidence>
<dbReference type="SUPFAM" id="SSF52317">
    <property type="entry name" value="Class I glutamine amidotransferase-like"/>
    <property type="match status" value="1"/>
</dbReference>
<dbReference type="Pfam" id="PF01965">
    <property type="entry name" value="DJ-1_PfpI"/>
    <property type="match status" value="1"/>
</dbReference>
<dbReference type="PANTHER" id="PTHR43130">
    <property type="entry name" value="ARAC-FAMILY TRANSCRIPTIONAL REGULATOR"/>
    <property type="match status" value="1"/>
</dbReference>
<proteinExistence type="predicted"/>
<comment type="caution">
    <text evidence="2">The sequence shown here is derived from an EMBL/GenBank/DDBJ whole genome shotgun (WGS) entry which is preliminary data.</text>
</comment>
<dbReference type="PANTHER" id="PTHR43130:SF3">
    <property type="entry name" value="HTH-TYPE TRANSCRIPTIONAL REGULATOR RV1931C"/>
    <property type="match status" value="1"/>
</dbReference>
<protein>
    <submittedName>
        <fullName evidence="2">DJ-1/PfpI family protein</fullName>
    </submittedName>
</protein>
<dbReference type="Proteomes" id="UP001203207">
    <property type="component" value="Unassembled WGS sequence"/>
</dbReference>
<name>A0AAE3FYT0_9EURY</name>
<dbReference type="InterPro" id="IPR052158">
    <property type="entry name" value="INH-QAR"/>
</dbReference>
<dbReference type="RefSeq" id="WP_250585179.1">
    <property type="nucleotide sequence ID" value="NZ_JAKRVX010000006.1"/>
</dbReference>
<gene>
    <name evidence="2" type="ORF">AArcSt2_12745</name>
</gene>
<keyword evidence="3" id="KW-1185">Reference proteome</keyword>